<dbReference type="Gene3D" id="3.60.10.10">
    <property type="entry name" value="Endonuclease/exonuclease/phosphatase"/>
    <property type="match status" value="1"/>
</dbReference>
<evidence type="ECO:0000313" key="2">
    <source>
        <dbReference type="Proteomes" id="UP000299102"/>
    </source>
</evidence>
<dbReference type="AlphaFoldDB" id="A0A4C1UMI2"/>
<dbReference type="InterPro" id="IPR036691">
    <property type="entry name" value="Endo/exonu/phosph_ase_sf"/>
</dbReference>
<name>A0A4C1UMI2_EUMVA</name>
<dbReference type="OrthoDB" id="410542at2759"/>
<evidence type="ECO:0000313" key="1">
    <source>
        <dbReference type="EMBL" id="GBP27653.1"/>
    </source>
</evidence>
<sequence length="133" mass="15208">MRLKGKVVVEPSNADPSIFIDLALSRANEDVTVLASSYKKKISERVNGNEYVSPRILWLRVKIGLTWIFTLGVYAPNMSKLLEERQEFWGDVSDILVKCDWNEKIVMLSDFNGLVGVQRDGYQKVLVNLEMKE</sequence>
<dbReference type="Proteomes" id="UP000299102">
    <property type="component" value="Unassembled WGS sequence"/>
</dbReference>
<comment type="caution">
    <text evidence="1">The sequence shown here is derived from an EMBL/GenBank/DDBJ whole genome shotgun (WGS) entry which is preliminary data.</text>
</comment>
<accession>A0A4C1UMI2</accession>
<evidence type="ECO:0008006" key="3">
    <source>
        <dbReference type="Google" id="ProtNLM"/>
    </source>
</evidence>
<proteinExistence type="predicted"/>
<gene>
    <name evidence="1" type="ORF">EVAR_12697_1</name>
</gene>
<dbReference type="SUPFAM" id="SSF56219">
    <property type="entry name" value="DNase I-like"/>
    <property type="match status" value="1"/>
</dbReference>
<protein>
    <recommendedName>
        <fullName evidence="3">Craniofacial development protein 2</fullName>
    </recommendedName>
</protein>
<keyword evidence="2" id="KW-1185">Reference proteome</keyword>
<dbReference type="EMBL" id="BGZK01000197">
    <property type="protein sequence ID" value="GBP27653.1"/>
    <property type="molecule type" value="Genomic_DNA"/>
</dbReference>
<reference evidence="1 2" key="1">
    <citation type="journal article" date="2019" name="Commun. Biol.">
        <title>The bagworm genome reveals a unique fibroin gene that provides high tensile strength.</title>
        <authorList>
            <person name="Kono N."/>
            <person name="Nakamura H."/>
            <person name="Ohtoshi R."/>
            <person name="Tomita M."/>
            <person name="Numata K."/>
            <person name="Arakawa K."/>
        </authorList>
    </citation>
    <scope>NUCLEOTIDE SEQUENCE [LARGE SCALE GENOMIC DNA]</scope>
</reference>
<organism evidence="1 2">
    <name type="scientific">Eumeta variegata</name>
    <name type="common">Bagworm moth</name>
    <name type="synonym">Eumeta japonica</name>
    <dbReference type="NCBI Taxonomy" id="151549"/>
    <lineage>
        <taxon>Eukaryota</taxon>
        <taxon>Metazoa</taxon>
        <taxon>Ecdysozoa</taxon>
        <taxon>Arthropoda</taxon>
        <taxon>Hexapoda</taxon>
        <taxon>Insecta</taxon>
        <taxon>Pterygota</taxon>
        <taxon>Neoptera</taxon>
        <taxon>Endopterygota</taxon>
        <taxon>Lepidoptera</taxon>
        <taxon>Glossata</taxon>
        <taxon>Ditrysia</taxon>
        <taxon>Tineoidea</taxon>
        <taxon>Psychidae</taxon>
        <taxon>Oiketicinae</taxon>
        <taxon>Eumeta</taxon>
    </lineage>
</organism>